<keyword evidence="4 11" id="KW-0812">Transmembrane</keyword>
<evidence type="ECO:0000259" key="13">
    <source>
        <dbReference type="Pfam" id="PF23256"/>
    </source>
</evidence>
<protein>
    <recommendedName>
        <fullName evidence="17">Cation/H+ exchanger domain-containing protein</fullName>
    </recommendedName>
</protein>
<comment type="subcellular location">
    <subcellularLocation>
        <location evidence="1">Membrane</location>
        <topology evidence="1">Multi-pass membrane protein</topology>
    </subcellularLocation>
</comment>
<dbReference type="GO" id="GO:0006813">
    <property type="term" value="P:potassium ion transport"/>
    <property type="evidence" value="ECO:0007669"/>
    <property type="project" value="UniProtKB-KW"/>
</dbReference>
<keyword evidence="5" id="KW-0630">Potassium</keyword>
<feature type="domain" description="Cation/H(+) antiporter central" evidence="13">
    <location>
        <begin position="501"/>
        <end position="632"/>
    </location>
</feature>
<organism evidence="15 16">
    <name type="scientific">Escallonia herrerae</name>
    <dbReference type="NCBI Taxonomy" id="1293975"/>
    <lineage>
        <taxon>Eukaryota</taxon>
        <taxon>Viridiplantae</taxon>
        <taxon>Streptophyta</taxon>
        <taxon>Embryophyta</taxon>
        <taxon>Tracheophyta</taxon>
        <taxon>Spermatophyta</taxon>
        <taxon>Magnoliopsida</taxon>
        <taxon>eudicotyledons</taxon>
        <taxon>Gunneridae</taxon>
        <taxon>Pentapetalae</taxon>
        <taxon>asterids</taxon>
        <taxon>campanulids</taxon>
        <taxon>Escalloniales</taxon>
        <taxon>Escalloniaceae</taxon>
        <taxon>Escallonia</taxon>
    </lineage>
</organism>
<feature type="transmembrane region" description="Helical" evidence="11">
    <location>
        <begin position="323"/>
        <end position="349"/>
    </location>
</feature>
<gene>
    <name evidence="15" type="ORF">RJ639_047221</name>
</gene>
<dbReference type="InterPro" id="IPR057290">
    <property type="entry name" value="CHX17_C"/>
</dbReference>
<dbReference type="AlphaFoldDB" id="A0AA88W8Q7"/>
<dbReference type="InterPro" id="IPR006153">
    <property type="entry name" value="Cation/H_exchanger_TM"/>
</dbReference>
<evidence type="ECO:0000256" key="10">
    <source>
        <dbReference type="SAM" id="MobiDB-lite"/>
    </source>
</evidence>
<feature type="transmembrane region" description="Helical" evidence="11">
    <location>
        <begin position="394"/>
        <end position="414"/>
    </location>
</feature>
<feature type="transmembrane region" description="Helical" evidence="11">
    <location>
        <begin position="81"/>
        <end position="100"/>
    </location>
</feature>
<evidence type="ECO:0000256" key="5">
    <source>
        <dbReference type="ARBA" id="ARBA00022958"/>
    </source>
</evidence>
<feature type="transmembrane region" description="Helical" evidence="11">
    <location>
        <begin position="48"/>
        <end position="69"/>
    </location>
</feature>
<evidence type="ECO:0000259" key="12">
    <source>
        <dbReference type="Pfam" id="PF00999"/>
    </source>
</evidence>
<dbReference type="Gene3D" id="1.20.1530.20">
    <property type="match status" value="1"/>
</dbReference>
<feature type="compositionally biased region" description="Polar residues" evidence="10">
    <location>
        <begin position="860"/>
        <end position="870"/>
    </location>
</feature>
<feature type="transmembrane region" description="Helical" evidence="11">
    <location>
        <begin position="184"/>
        <end position="209"/>
    </location>
</feature>
<evidence type="ECO:0000256" key="7">
    <source>
        <dbReference type="ARBA" id="ARBA00023065"/>
    </source>
</evidence>
<dbReference type="Pfam" id="PF23256">
    <property type="entry name" value="CHX17_2nd"/>
    <property type="match status" value="1"/>
</dbReference>
<dbReference type="EMBL" id="JAVXUP010000763">
    <property type="protein sequence ID" value="KAK3021379.1"/>
    <property type="molecule type" value="Genomic_DNA"/>
</dbReference>
<feature type="transmembrane region" description="Helical" evidence="11">
    <location>
        <begin position="120"/>
        <end position="139"/>
    </location>
</feature>
<dbReference type="PANTHER" id="PTHR32468">
    <property type="entry name" value="CATION/H + ANTIPORTER"/>
    <property type="match status" value="1"/>
</dbReference>
<name>A0AA88W8Q7_9ASTE</name>
<evidence type="ECO:0008006" key="17">
    <source>
        <dbReference type="Google" id="ProtNLM"/>
    </source>
</evidence>
<dbReference type="Pfam" id="PF23259">
    <property type="entry name" value="CHX17_C"/>
    <property type="match status" value="1"/>
</dbReference>
<feature type="domain" description="Cation/H(+) antiporter C-terminal" evidence="14">
    <location>
        <begin position="650"/>
        <end position="811"/>
    </location>
</feature>
<feature type="transmembrane region" description="Helical" evidence="11">
    <location>
        <begin position="250"/>
        <end position="272"/>
    </location>
</feature>
<keyword evidence="2" id="KW-0813">Transport</keyword>
<feature type="transmembrane region" description="Helical" evidence="11">
    <location>
        <begin position="221"/>
        <end position="244"/>
    </location>
</feature>
<feature type="transmembrane region" description="Helical" evidence="11">
    <location>
        <begin position="426"/>
        <end position="447"/>
    </location>
</feature>
<proteinExistence type="inferred from homology"/>
<dbReference type="Gene3D" id="3.40.50.12370">
    <property type="match status" value="1"/>
</dbReference>
<evidence type="ECO:0000259" key="14">
    <source>
        <dbReference type="Pfam" id="PF23259"/>
    </source>
</evidence>
<evidence type="ECO:0000256" key="6">
    <source>
        <dbReference type="ARBA" id="ARBA00022989"/>
    </source>
</evidence>
<dbReference type="Proteomes" id="UP001188597">
    <property type="component" value="Unassembled WGS sequence"/>
</dbReference>
<keyword evidence="8 11" id="KW-0472">Membrane</keyword>
<evidence type="ECO:0000313" key="15">
    <source>
        <dbReference type="EMBL" id="KAK3021379.1"/>
    </source>
</evidence>
<keyword evidence="16" id="KW-1185">Reference proteome</keyword>
<evidence type="ECO:0000256" key="1">
    <source>
        <dbReference type="ARBA" id="ARBA00004141"/>
    </source>
</evidence>
<dbReference type="GO" id="GO:0006885">
    <property type="term" value="P:regulation of pH"/>
    <property type="evidence" value="ECO:0007669"/>
    <property type="project" value="TreeGrafter"/>
</dbReference>
<evidence type="ECO:0000256" key="2">
    <source>
        <dbReference type="ARBA" id="ARBA00022448"/>
    </source>
</evidence>
<dbReference type="GO" id="GO:1902600">
    <property type="term" value="P:proton transmembrane transport"/>
    <property type="evidence" value="ECO:0007669"/>
    <property type="project" value="InterPro"/>
</dbReference>
<comment type="caution">
    <text evidence="15">The sequence shown here is derived from an EMBL/GenBank/DDBJ whole genome shotgun (WGS) entry which is preliminary data.</text>
</comment>
<evidence type="ECO:0000256" key="3">
    <source>
        <dbReference type="ARBA" id="ARBA00022538"/>
    </source>
</evidence>
<evidence type="ECO:0000256" key="8">
    <source>
        <dbReference type="ARBA" id="ARBA00023136"/>
    </source>
</evidence>
<evidence type="ECO:0000256" key="4">
    <source>
        <dbReference type="ARBA" id="ARBA00022692"/>
    </source>
</evidence>
<keyword evidence="3" id="KW-0633">Potassium transport</keyword>
<evidence type="ECO:0000256" key="9">
    <source>
        <dbReference type="ARBA" id="ARBA00038341"/>
    </source>
</evidence>
<dbReference type="Pfam" id="PF00999">
    <property type="entry name" value="Na_H_Exchanger"/>
    <property type="match status" value="1"/>
</dbReference>
<dbReference type="GO" id="GO:0012505">
    <property type="term" value="C:endomembrane system"/>
    <property type="evidence" value="ECO:0007669"/>
    <property type="project" value="TreeGrafter"/>
</dbReference>
<accession>A0AA88W8Q7</accession>
<sequence>MVNQNLFNGTVVPTMVKPPRPGALLSCFVAQVEVDNGTWYQVNPLDQALPIFVVQLIVITTVSKLAIAVNKYFKSVRQPLIVAEILAGLALGNSGLGMWKTKNRYVGALFNIDRVLLLETFGNLGLIYYLFLLGLEIDVTIDTLHRIGKKAYAIALSGAVISFVTGLGLYRFCLPYSQLFSKGFLFWGVALSVTGLPALTEVLASLKLLHSDVGRTAMSVALVNGIFSWVSLTVVIVVSTHPILIASGRLAIMTIFILFCVFAIRPAIIWVLRRTNDGDDYSEGTICVILAGVLACGLATDLIGVTSLVGAFVFGLIIPHDVLGYRFVVAVQGFVVDFLMPVWFTLCGFRTHAMSLKVLSWWKVCTTVTVACIIKPATTLVVSYFCDLPLHEGISLALLLNTKGLTALVALTAGDQEMVINEAGYVVMYLSILLMTTIPSPLLHFLYKPKRRFLPSKHRALQKLKPDAELKILACTHEMQTVAGMVNLLEASNATKRSPIHVFALHLIPLTRQTTALLIVHSSSGTSSHSSRSRADAQTEQIIKSFEKLERESTLFSVQPLTAMSSYATMHEDICSIAEDKDVTLIVLPFHRRQTIHNKLEDANPAYKDVNDNVLANAPCSVGIIVDRGLGSFNLEMDSDDNVKDITHQIAMIYIGGCDDREALAYAWRMGGHPKATLTVMRFIPGENPVEVESLMEETNGVISVTMDWEKERQLDDCFINEFRHKNTGNKSVVFLEHKANHGAETVATLKSMGENFDLYIVGRSLGVVSPLTAGLADWSDCPELGSIGDLLVTSEFSSTASVLVVQQYAGIKPSKDGSATPNSSEENIDNYGHMTQRVSRSSFELAVNQKERDDGMLMTRNSYSASKPL</sequence>
<evidence type="ECO:0000313" key="16">
    <source>
        <dbReference type="Proteomes" id="UP001188597"/>
    </source>
</evidence>
<reference evidence="15" key="1">
    <citation type="submission" date="2022-12" db="EMBL/GenBank/DDBJ databases">
        <title>Draft genome assemblies for two species of Escallonia (Escalloniales).</title>
        <authorList>
            <person name="Chanderbali A."/>
            <person name="Dervinis C."/>
            <person name="Anghel I."/>
            <person name="Soltis D."/>
            <person name="Soltis P."/>
            <person name="Zapata F."/>
        </authorList>
    </citation>
    <scope>NUCLEOTIDE SEQUENCE</scope>
    <source>
        <strain evidence="15">UCBG64.0493</strain>
        <tissue evidence="15">Leaf</tissue>
    </source>
</reference>
<dbReference type="GO" id="GO:0016020">
    <property type="term" value="C:membrane"/>
    <property type="evidence" value="ECO:0007669"/>
    <property type="project" value="UniProtKB-SubCell"/>
</dbReference>
<feature type="domain" description="Cation/H+ exchanger transmembrane" evidence="12">
    <location>
        <begin position="68"/>
        <end position="440"/>
    </location>
</feature>
<feature type="transmembrane region" description="Helical" evidence="11">
    <location>
        <begin position="151"/>
        <end position="172"/>
    </location>
</feature>
<evidence type="ECO:0000256" key="11">
    <source>
        <dbReference type="SAM" id="Phobius"/>
    </source>
</evidence>
<dbReference type="InterPro" id="IPR057291">
    <property type="entry name" value="CHX17_2nd"/>
</dbReference>
<feature type="region of interest" description="Disordered" evidence="10">
    <location>
        <begin position="851"/>
        <end position="870"/>
    </location>
</feature>
<dbReference type="PANTHER" id="PTHR32468:SF143">
    <property type="entry name" value="CATION_H(+) ANTIPORTER 15-LIKE"/>
    <property type="match status" value="1"/>
</dbReference>
<dbReference type="GO" id="GO:0015297">
    <property type="term" value="F:antiporter activity"/>
    <property type="evidence" value="ECO:0007669"/>
    <property type="project" value="InterPro"/>
</dbReference>
<feature type="transmembrane region" description="Helical" evidence="11">
    <location>
        <begin position="361"/>
        <end position="382"/>
    </location>
</feature>
<feature type="transmembrane region" description="Helical" evidence="11">
    <location>
        <begin position="284"/>
        <end position="317"/>
    </location>
</feature>
<dbReference type="InterPro" id="IPR050794">
    <property type="entry name" value="CPA2_transporter"/>
</dbReference>
<keyword evidence="7" id="KW-0406">Ion transport</keyword>
<dbReference type="InterPro" id="IPR038770">
    <property type="entry name" value="Na+/solute_symporter_sf"/>
</dbReference>
<comment type="similarity">
    <text evidence="9">Belongs to the monovalent cation:proton antiporter 2 (CPA2) transporter (TC 2.A.37) family. CHX (TC 2.A.37.4) subfamily.</text>
</comment>
<keyword evidence="6 11" id="KW-1133">Transmembrane helix</keyword>